<organism evidence="1 2">
    <name type="scientific">Armatimonas rosea</name>
    <dbReference type="NCBI Taxonomy" id="685828"/>
    <lineage>
        <taxon>Bacteria</taxon>
        <taxon>Bacillati</taxon>
        <taxon>Armatimonadota</taxon>
        <taxon>Armatimonadia</taxon>
        <taxon>Armatimonadales</taxon>
        <taxon>Armatimonadaceae</taxon>
        <taxon>Armatimonas</taxon>
    </lineage>
</organism>
<dbReference type="AlphaFoldDB" id="A0A7W9SNQ0"/>
<evidence type="ECO:0000313" key="2">
    <source>
        <dbReference type="Proteomes" id="UP000520814"/>
    </source>
</evidence>
<reference evidence="1 2" key="1">
    <citation type="submission" date="2020-08" db="EMBL/GenBank/DDBJ databases">
        <title>Genomic Encyclopedia of Type Strains, Phase IV (KMG-IV): sequencing the most valuable type-strain genomes for metagenomic binning, comparative biology and taxonomic classification.</title>
        <authorList>
            <person name="Goeker M."/>
        </authorList>
    </citation>
    <scope>NUCLEOTIDE SEQUENCE [LARGE SCALE GENOMIC DNA]</scope>
    <source>
        <strain evidence="1 2">DSM 23562</strain>
    </source>
</reference>
<dbReference type="PANTHER" id="PTHR37835">
    <property type="entry name" value="ALPHA-CLOSTRIPAIN"/>
    <property type="match status" value="1"/>
</dbReference>
<dbReference type="EMBL" id="JACHGW010000002">
    <property type="protein sequence ID" value="MBB6049992.1"/>
    <property type="molecule type" value="Genomic_DNA"/>
</dbReference>
<dbReference type="InterPro" id="IPR005077">
    <property type="entry name" value="Peptidase_C11"/>
</dbReference>
<sequence length="437" mass="47729">MTRRELLSLLGVGTMTLALAGCGGGGTIIPPTVEPIDGGRVVAQPGWTVQKSVGVQPRKKWTVLVYINGANDLETYGVLNMNQMEKVGSTADINIITQFKRIGGRYDSTNGDWSDTRRFYVRRDGDDATINSYLLSQRTGVDMGNPTTLQEFISWGVETFPAEHYNLVIWNHGAGWRSVKVSKTTRGVSYDDTTSNHIDTIALPSAIAHPEGKKWDLLTVDCSLMQMIEVLYEWRNTADYIVGSEESPPGEGYIYDVTLGKLATNPSMDGKALGIAYADDAGTRFANQYGITQSVIDTTKVAPIVSALNSLGATLMSLKTSFATEIGLARDEAQSYEYPENKDLLHFLDRLEVRVNDAELKQKTAAVRAAAKAAIVHNVTTKQFTPSSQGIAAFIPTPNRYRIIDIEQANGFGQRYSLLKLAQDAGSWQSFLAAGPP</sequence>
<comment type="caution">
    <text evidence="1">The sequence shown here is derived from an EMBL/GenBank/DDBJ whole genome shotgun (WGS) entry which is preliminary data.</text>
</comment>
<evidence type="ECO:0000313" key="1">
    <source>
        <dbReference type="EMBL" id="MBB6049992.1"/>
    </source>
</evidence>
<accession>A0A7W9SNQ0</accession>
<keyword evidence="2" id="KW-1185">Reference proteome</keyword>
<protein>
    <recommendedName>
        <fullName evidence="3">Clostripain</fullName>
    </recommendedName>
</protein>
<dbReference type="Proteomes" id="UP000520814">
    <property type="component" value="Unassembled WGS sequence"/>
</dbReference>
<dbReference type="Pfam" id="PF03415">
    <property type="entry name" value="Peptidase_C11"/>
    <property type="match status" value="1"/>
</dbReference>
<proteinExistence type="predicted"/>
<dbReference type="RefSeq" id="WP_184194101.1">
    <property type="nucleotide sequence ID" value="NZ_JACHGW010000002.1"/>
</dbReference>
<evidence type="ECO:0008006" key="3">
    <source>
        <dbReference type="Google" id="ProtNLM"/>
    </source>
</evidence>
<dbReference type="PROSITE" id="PS51257">
    <property type="entry name" value="PROKAR_LIPOPROTEIN"/>
    <property type="match status" value="1"/>
</dbReference>
<gene>
    <name evidence="1" type="ORF">HNQ39_001783</name>
</gene>
<name>A0A7W9SNQ0_ARMRO</name>
<dbReference type="PANTHER" id="PTHR37835:SF1">
    <property type="entry name" value="ALPHA-CLOSTRIPAIN"/>
    <property type="match status" value="1"/>
</dbReference>
<dbReference type="Gene3D" id="3.40.50.11970">
    <property type="match status" value="1"/>
</dbReference>